<name>A0A6J6THI5_9ZZZZ</name>
<dbReference type="PRINTS" id="PR00690">
    <property type="entry name" value="ADHESNFAMILY"/>
</dbReference>
<evidence type="ECO:0000256" key="3">
    <source>
        <dbReference type="ARBA" id="ARBA00022729"/>
    </source>
</evidence>
<dbReference type="SUPFAM" id="SSF53807">
    <property type="entry name" value="Helical backbone' metal receptor"/>
    <property type="match status" value="1"/>
</dbReference>
<protein>
    <submittedName>
        <fullName evidence="4">Unannotated protein</fullName>
    </submittedName>
</protein>
<sequence length="316" mass="32585">MRPPIATLRISGRLLPVLVCGAAAAAIALSLSACGTSSSSNEPTATDQIKIVAAFYPLQYAAEAVGSTYVNVTNLTSPGVEPHDLELSPAQITEVADADLVLYLKGFQPSVDEAVAQQAADHAIDVSAGIDLLTMNPDADGLAGGLDPHIWLDPANITKIATSISDRLGRINTSAAPTFNANTKTLAADMAELRGEFSSGLANCESRTLVTSHEAFAYLAKAFGLTQVGITGLSPEAEPSPARLAEVADLVTTEGITTIYYETLVSPKVAETLANETGTTATVLDPIEGLAPGSSGSYPDVMRSNLAALIAGQRCA</sequence>
<dbReference type="EMBL" id="CAEZZA010000072">
    <property type="protein sequence ID" value="CAB4746284.1"/>
    <property type="molecule type" value="Genomic_DNA"/>
</dbReference>
<dbReference type="EMBL" id="CAFABK010000144">
    <property type="protein sequence ID" value="CAB4835674.1"/>
    <property type="molecule type" value="Genomic_DNA"/>
</dbReference>
<reference evidence="4" key="1">
    <citation type="submission" date="2020-05" db="EMBL/GenBank/DDBJ databases">
        <authorList>
            <person name="Chiriac C."/>
            <person name="Salcher M."/>
            <person name="Ghai R."/>
            <person name="Kavagutti S V."/>
        </authorList>
    </citation>
    <scope>NUCLEOTIDE SEQUENCE</scope>
</reference>
<evidence type="ECO:0000256" key="1">
    <source>
        <dbReference type="ARBA" id="ARBA00011028"/>
    </source>
</evidence>
<organism evidence="4">
    <name type="scientific">freshwater metagenome</name>
    <dbReference type="NCBI Taxonomy" id="449393"/>
    <lineage>
        <taxon>unclassified sequences</taxon>
        <taxon>metagenomes</taxon>
        <taxon>ecological metagenomes</taxon>
    </lineage>
</organism>
<comment type="similarity">
    <text evidence="1">Belongs to the bacterial solute-binding protein 9 family.</text>
</comment>
<dbReference type="InterPro" id="IPR006128">
    <property type="entry name" value="Lipoprotein_PsaA-like"/>
</dbReference>
<dbReference type="GO" id="GO:0007155">
    <property type="term" value="P:cell adhesion"/>
    <property type="evidence" value="ECO:0007669"/>
    <property type="project" value="InterPro"/>
</dbReference>
<dbReference type="Gene3D" id="3.40.50.1980">
    <property type="entry name" value="Nitrogenase molybdenum iron protein domain"/>
    <property type="match status" value="2"/>
</dbReference>
<dbReference type="GO" id="GO:0046872">
    <property type="term" value="F:metal ion binding"/>
    <property type="evidence" value="ECO:0007669"/>
    <property type="project" value="InterPro"/>
</dbReference>
<proteinExistence type="inferred from homology"/>
<dbReference type="Pfam" id="PF01297">
    <property type="entry name" value="ZnuA"/>
    <property type="match status" value="1"/>
</dbReference>
<dbReference type="PROSITE" id="PS51257">
    <property type="entry name" value="PROKAR_LIPOPROTEIN"/>
    <property type="match status" value="1"/>
</dbReference>
<dbReference type="PANTHER" id="PTHR42953:SF3">
    <property type="entry name" value="HIGH-AFFINITY ZINC UPTAKE SYSTEM PROTEIN ZNUA"/>
    <property type="match status" value="1"/>
</dbReference>
<gene>
    <name evidence="4" type="ORF">UFOPK2809_00651</name>
    <name evidence="5" type="ORF">UFOPK3204_01804</name>
</gene>
<dbReference type="InterPro" id="IPR050492">
    <property type="entry name" value="Bact_metal-bind_prot9"/>
</dbReference>
<keyword evidence="2" id="KW-0813">Transport</keyword>
<evidence type="ECO:0000256" key="2">
    <source>
        <dbReference type="ARBA" id="ARBA00022448"/>
    </source>
</evidence>
<dbReference type="GO" id="GO:0030001">
    <property type="term" value="P:metal ion transport"/>
    <property type="evidence" value="ECO:0007669"/>
    <property type="project" value="InterPro"/>
</dbReference>
<evidence type="ECO:0000313" key="5">
    <source>
        <dbReference type="EMBL" id="CAB4835674.1"/>
    </source>
</evidence>
<dbReference type="PANTHER" id="PTHR42953">
    <property type="entry name" value="HIGH-AFFINITY ZINC UPTAKE SYSTEM PROTEIN ZNUA-RELATED"/>
    <property type="match status" value="1"/>
</dbReference>
<dbReference type="InterPro" id="IPR006127">
    <property type="entry name" value="ZnuA-like"/>
</dbReference>
<keyword evidence="3" id="KW-0732">Signal</keyword>
<evidence type="ECO:0000313" key="4">
    <source>
        <dbReference type="EMBL" id="CAB4746284.1"/>
    </source>
</evidence>
<dbReference type="AlphaFoldDB" id="A0A6J6THI5"/>
<accession>A0A6J6THI5</accession>